<dbReference type="OrthoDB" id="5731018at2"/>
<dbReference type="AlphaFoldDB" id="A0A1E2V9P6"/>
<protein>
    <recommendedName>
        <fullName evidence="3">Preprotein translocase subunit YajC</fullName>
    </recommendedName>
</protein>
<gene>
    <name evidence="1" type="ORF">BFW38_09330</name>
</gene>
<sequence>MSGWLLLAALLVLAPISWLWPSSRERLRMKWRQQAATSGVRVRLGPLKIKDKMYPATAYQWVRESTGAPLSYMRWLRQPHEPCDDSASENKCTSSIGWYCDQGDESRLNPAEYQALQHFLQALPDEVLAVERGSATVTLWWREVGGLEAWTSLDAQVREFMWALGDLKGPTESDGKDESRR</sequence>
<evidence type="ECO:0008006" key="3">
    <source>
        <dbReference type="Google" id="ProtNLM"/>
    </source>
</evidence>
<dbReference type="Proteomes" id="UP000094291">
    <property type="component" value="Unassembled WGS sequence"/>
</dbReference>
<dbReference type="EMBL" id="MDTQ01000001">
    <property type="protein sequence ID" value="ODC03711.1"/>
    <property type="molecule type" value="Genomic_DNA"/>
</dbReference>
<proteinExistence type="predicted"/>
<organism evidence="1 2">
    <name type="scientific">Terasakiispira papahanaumokuakeensis</name>
    <dbReference type="NCBI Taxonomy" id="197479"/>
    <lineage>
        <taxon>Bacteria</taxon>
        <taxon>Pseudomonadati</taxon>
        <taxon>Pseudomonadota</taxon>
        <taxon>Gammaproteobacteria</taxon>
        <taxon>Oceanospirillales</taxon>
        <taxon>Terasakiispira</taxon>
    </lineage>
</organism>
<reference evidence="1 2" key="1">
    <citation type="submission" date="2016-08" db="EMBL/GenBank/DDBJ databases">
        <authorList>
            <person name="Seilhamer J.J."/>
        </authorList>
    </citation>
    <scope>NUCLEOTIDE SEQUENCE [LARGE SCALE GENOMIC DNA]</scope>
    <source>
        <strain evidence="1 2">PH27A</strain>
    </source>
</reference>
<keyword evidence="2" id="KW-1185">Reference proteome</keyword>
<comment type="caution">
    <text evidence="1">The sequence shown here is derived from an EMBL/GenBank/DDBJ whole genome shotgun (WGS) entry which is preliminary data.</text>
</comment>
<name>A0A1E2V9P6_9GAMM</name>
<accession>A0A1E2V9P6</accession>
<evidence type="ECO:0000313" key="2">
    <source>
        <dbReference type="Proteomes" id="UP000094291"/>
    </source>
</evidence>
<dbReference type="RefSeq" id="WP_068998161.1">
    <property type="nucleotide sequence ID" value="NZ_MDTQ01000001.1"/>
</dbReference>
<evidence type="ECO:0000313" key="1">
    <source>
        <dbReference type="EMBL" id="ODC03711.1"/>
    </source>
</evidence>